<dbReference type="RefSeq" id="WP_186745230.1">
    <property type="nucleotide sequence ID" value="NZ_CP060394.1"/>
</dbReference>
<feature type="region of interest" description="Disordered" evidence="1">
    <location>
        <begin position="26"/>
        <end position="47"/>
    </location>
</feature>
<evidence type="ECO:0000256" key="1">
    <source>
        <dbReference type="SAM" id="MobiDB-lite"/>
    </source>
</evidence>
<evidence type="ECO:0000313" key="3">
    <source>
        <dbReference type="Proteomes" id="UP000515312"/>
    </source>
</evidence>
<proteinExistence type="predicted"/>
<reference evidence="2 3" key="1">
    <citation type="submission" date="2020-08" db="EMBL/GenBank/DDBJ databases">
        <title>Edaphobacter telluris sp. nov. and Acidobacterium dinghuensis sp. nov., two acidobacteria isolated from forest soil.</title>
        <authorList>
            <person name="Fu J."/>
            <person name="Qiu L."/>
        </authorList>
    </citation>
    <scope>NUCLEOTIDE SEQUENCE [LARGE SCALE GENOMIC DNA]</scope>
    <source>
        <strain evidence="2">4Y35</strain>
    </source>
</reference>
<gene>
    <name evidence="2" type="ORF">H7849_06975</name>
</gene>
<name>A0A7G8BM95_9BACT</name>
<protein>
    <submittedName>
        <fullName evidence="2">Uncharacterized protein</fullName>
    </submittedName>
</protein>
<dbReference type="AlphaFoldDB" id="A0A7G8BM95"/>
<dbReference type="Proteomes" id="UP000515312">
    <property type="component" value="Chromosome"/>
</dbReference>
<accession>A0A7G8BM95</accession>
<evidence type="ECO:0000313" key="2">
    <source>
        <dbReference type="EMBL" id="QNI33665.1"/>
    </source>
</evidence>
<organism evidence="2 3">
    <name type="scientific">Alloacidobacterium dinghuense</name>
    <dbReference type="NCBI Taxonomy" id="2763107"/>
    <lineage>
        <taxon>Bacteria</taxon>
        <taxon>Pseudomonadati</taxon>
        <taxon>Acidobacteriota</taxon>
        <taxon>Terriglobia</taxon>
        <taxon>Terriglobales</taxon>
        <taxon>Acidobacteriaceae</taxon>
        <taxon>Alloacidobacterium</taxon>
    </lineage>
</organism>
<dbReference type="EMBL" id="CP060394">
    <property type="protein sequence ID" value="QNI33665.1"/>
    <property type="molecule type" value="Genomic_DNA"/>
</dbReference>
<sequence>MLTNYTMAPEDTDVGAADWFILSEDQPRRDAQQQRTALNHSAIQDIN</sequence>
<keyword evidence="3" id="KW-1185">Reference proteome</keyword>
<dbReference type="KEGG" id="adin:H7849_06975"/>
<feature type="compositionally biased region" description="Polar residues" evidence="1">
    <location>
        <begin position="33"/>
        <end position="47"/>
    </location>
</feature>